<dbReference type="AlphaFoldDB" id="A0AAV5JXP6"/>
<comment type="caution">
    <text evidence="2">The sequence shown here is derived from an EMBL/GenBank/DDBJ whole genome shotgun (WGS) entry which is preliminary data.</text>
</comment>
<evidence type="ECO:0000313" key="3">
    <source>
        <dbReference type="Proteomes" id="UP001054252"/>
    </source>
</evidence>
<evidence type="ECO:0000313" key="2">
    <source>
        <dbReference type="EMBL" id="GKV15480.1"/>
    </source>
</evidence>
<dbReference type="EMBL" id="BPVZ01000043">
    <property type="protein sequence ID" value="GKV15480.1"/>
    <property type="molecule type" value="Genomic_DNA"/>
</dbReference>
<proteinExistence type="predicted"/>
<evidence type="ECO:0000256" key="1">
    <source>
        <dbReference type="SAM" id="Phobius"/>
    </source>
</evidence>
<keyword evidence="1" id="KW-0472">Membrane</keyword>
<sequence>MPGWRCSIPSSFFRCMLSLLELLIGLYSGAMKITSTSILAFVLYLNCSLLSL</sequence>
<dbReference type="Proteomes" id="UP001054252">
    <property type="component" value="Unassembled WGS sequence"/>
</dbReference>
<name>A0AAV5JXP6_9ROSI</name>
<organism evidence="2 3">
    <name type="scientific">Rubroshorea leprosula</name>
    <dbReference type="NCBI Taxonomy" id="152421"/>
    <lineage>
        <taxon>Eukaryota</taxon>
        <taxon>Viridiplantae</taxon>
        <taxon>Streptophyta</taxon>
        <taxon>Embryophyta</taxon>
        <taxon>Tracheophyta</taxon>
        <taxon>Spermatophyta</taxon>
        <taxon>Magnoliopsida</taxon>
        <taxon>eudicotyledons</taxon>
        <taxon>Gunneridae</taxon>
        <taxon>Pentapetalae</taxon>
        <taxon>rosids</taxon>
        <taxon>malvids</taxon>
        <taxon>Malvales</taxon>
        <taxon>Dipterocarpaceae</taxon>
        <taxon>Rubroshorea</taxon>
    </lineage>
</organism>
<keyword evidence="1" id="KW-1133">Transmembrane helix</keyword>
<accession>A0AAV5JXP6</accession>
<gene>
    <name evidence="2" type="ORF">SLEP1_g26267</name>
</gene>
<keyword evidence="3" id="KW-1185">Reference proteome</keyword>
<reference evidence="2 3" key="1">
    <citation type="journal article" date="2021" name="Commun. Biol.">
        <title>The genome of Shorea leprosula (Dipterocarpaceae) highlights the ecological relevance of drought in aseasonal tropical rainforests.</title>
        <authorList>
            <person name="Ng K.K.S."/>
            <person name="Kobayashi M.J."/>
            <person name="Fawcett J.A."/>
            <person name="Hatakeyama M."/>
            <person name="Paape T."/>
            <person name="Ng C.H."/>
            <person name="Ang C.C."/>
            <person name="Tnah L.H."/>
            <person name="Lee C.T."/>
            <person name="Nishiyama T."/>
            <person name="Sese J."/>
            <person name="O'Brien M.J."/>
            <person name="Copetti D."/>
            <person name="Mohd Noor M.I."/>
            <person name="Ong R.C."/>
            <person name="Putra M."/>
            <person name="Sireger I.Z."/>
            <person name="Indrioko S."/>
            <person name="Kosugi Y."/>
            <person name="Izuno A."/>
            <person name="Isagi Y."/>
            <person name="Lee S.L."/>
            <person name="Shimizu K.K."/>
        </authorList>
    </citation>
    <scope>NUCLEOTIDE SEQUENCE [LARGE SCALE GENOMIC DNA]</scope>
    <source>
        <strain evidence="2">214</strain>
    </source>
</reference>
<feature type="transmembrane region" description="Helical" evidence="1">
    <location>
        <begin position="20"/>
        <end position="45"/>
    </location>
</feature>
<keyword evidence="1" id="KW-0812">Transmembrane</keyword>
<protein>
    <submittedName>
        <fullName evidence="2">Uncharacterized protein</fullName>
    </submittedName>
</protein>